<comment type="cofactor">
    <cofactor evidence="4">
        <name>FAD</name>
        <dbReference type="ChEBI" id="CHEBI:57692"/>
    </cofactor>
    <text evidence="4">Binds 1 FAD per subunit.</text>
</comment>
<dbReference type="PRINTS" id="PR00368">
    <property type="entry name" value="FADPNR"/>
</dbReference>
<dbReference type="Gene3D" id="3.50.50.60">
    <property type="entry name" value="FAD/NAD(P)-binding domain"/>
    <property type="match status" value="1"/>
</dbReference>
<dbReference type="GO" id="GO:0016491">
    <property type="term" value="F:oxidoreductase activity"/>
    <property type="evidence" value="ECO:0007669"/>
    <property type="project" value="InterPro"/>
</dbReference>
<accession>A0A2J6NP67</accession>
<sequence length="442" mass="47699">MKKYDYIILGTGPAGYKLAQLLAKTDKSLLAVEGGLFGGTCPNVGCEPKIFLSGAIHTARASQQLVGRGIAQSAQLDWDQLMAAKKARFDSWPAETKAIYEKMCDVAVGYGQFVDAHTIEVAGQRYRGDKIIIATGHRPHRLAIPGNQYSHDSTDVLSLAHRPDRAVFIGGGYVGIELASFLAAAGTKVEILIRSDRILRGFYSKYAQAMVDAMEKQGIKFHFQTSATKIESHQGAYLITTNQGTKLTTDYVVDASGRVPNVEKLNLSAAGIAFSKHGIDVDDHLQTNISGVYAIGDITSQALPKLTPVAELEATYLYRHFEEGQTVPIHYPTIGTAAFAFPEIAQVGVNPDQAGTDYHIEERDLSGGSLYAGLNEQEAKLTLVYDSTDRLVGASEIGATAADDINNLVPVIGLKISQTDWENNVLPIYPALADKVAGILKK</sequence>
<dbReference type="Pfam" id="PF02852">
    <property type="entry name" value="Pyr_redox_dim"/>
    <property type="match status" value="1"/>
</dbReference>
<dbReference type="Proteomes" id="UP000239920">
    <property type="component" value="Unassembled WGS sequence"/>
</dbReference>
<dbReference type="SUPFAM" id="SSF51905">
    <property type="entry name" value="FAD/NAD(P)-binding domain"/>
    <property type="match status" value="1"/>
</dbReference>
<dbReference type="RefSeq" id="WP_104688210.1">
    <property type="nucleotide sequence ID" value="NZ_PNFV01000002.1"/>
</dbReference>
<evidence type="ECO:0000256" key="1">
    <source>
        <dbReference type="ARBA" id="ARBA00007532"/>
    </source>
</evidence>
<keyword evidence="2" id="KW-0285">Flavoprotein</keyword>
<gene>
    <name evidence="8" type="ORF">CK797_02360</name>
</gene>
<dbReference type="GO" id="GO:0000166">
    <property type="term" value="F:nucleotide binding"/>
    <property type="evidence" value="ECO:0007669"/>
    <property type="project" value="UniProtKB-KW"/>
</dbReference>
<evidence type="ECO:0000256" key="4">
    <source>
        <dbReference type="PIRSR" id="PIRSR000350-3"/>
    </source>
</evidence>
<dbReference type="PANTHER" id="PTHR43014">
    <property type="entry name" value="MERCURIC REDUCTASE"/>
    <property type="match status" value="1"/>
</dbReference>
<keyword evidence="3 4" id="KW-0274">FAD</keyword>
<dbReference type="InterPro" id="IPR016156">
    <property type="entry name" value="FAD/NAD-linked_Rdtase_dimer_sf"/>
</dbReference>
<dbReference type="InterPro" id="IPR023753">
    <property type="entry name" value="FAD/NAD-binding_dom"/>
</dbReference>
<evidence type="ECO:0000256" key="2">
    <source>
        <dbReference type="ARBA" id="ARBA00022630"/>
    </source>
</evidence>
<dbReference type="InterPro" id="IPR001100">
    <property type="entry name" value="Pyr_nuc-diS_OxRdtase"/>
</dbReference>
<protein>
    <submittedName>
        <fullName evidence="8">NAD(P)/FAD-dependent oxidoreductase</fullName>
    </submittedName>
</protein>
<dbReference type="Pfam" id="PF07992">
    <property type="entry name" value="Pyr_redox_2"/>
    <property type="match status" value="1"/>
</dbReference>
<name>A0A2J6NP67_9LACO</name>
<comment type="similarity">
    <text evidence="1">Belongs to the class-I pyridine nucleotide-disulfide oxidoreductase family.</text>
</comment>
<reference evidence="8 9" key="1">
    <citation type="submission" date="2017-09" db="EMBL/GenBank/DDBJ databases">
        <title>Bacterial strain isolated from the female urinary microbiota.</title>
        <authorList>
            <person name="Thomas-White K."/>
            <person name="Kumar N."/>
            <person name="Forster S."/>
            <person name="Putonti C."/>
            <person name="Lawley T."/>
            <person name="Wolfe A.J."/>
        </authorList>
    </citation>
    <scope>NUCLEOTIDE SEQUENCE [LARGE SCALE GENOMIC DNA]</scope>
    <source>
        <strain evidence="8 9">UMB0683</strain>
    </source>
</reference>
<dbReference type="InterPro" id="IPR004099">
    <property type="entry name" value="Pyr_nucl-diS_OxRdtase_dimer"/>
</dbReference>
<keyword evidence="4" id="KW-0520">NAD</keyword>
<dbReference type="PRINTS" id="PR00411">
    <property type="entry name" value="PNDRDTASEI"/>
</dbReference>
<dbReference type="AlphaFoldDB" id="A0A2J6NP67"/>
<feature type="binding site" evidence="4">
    <location>
        <position position="297"/>
    </location>
    <ligand>
        <name>FAD</name>
        <dbReference type="ChEBI" id="CHEBI:57692"/>
    </ligand>
</feature>
<evidence type="ECO:0000256" key="3">
    <source>
        <dbReference type="ARBA" id="ARBA00022827"/>
    </source>
</evidence>
<feature type="domain" description="Pyridine nucleotide-disulphide oxidoreductase dimerisation" evidence="6">
    <location>
        <begin position="336"/>
        <end position="435"/>
    </location>
</feature>
<dbReference type="PIRSF" id="PIRSF000350">
    <property type="entry name" value="Mercury_reductase_MerA"/>
    <property type="match status" value="1"/>
</dbReference>
<dbReference type="OrthoDB" id="9800167at2"/>
<dbReference type="PANTHER" id="PTHR43014:SF5">
    <property type="entry name" value="GLUTATHIONE REDUCTASE (NADPH)"/>
    <property type="match status" value="1"/>
</dbReference>
<comment type="caution">
    <text evidence="8">The sequence shown here is derived from an EMBL/GenBank/DDBJ whole genome shotgun (WGS) entry which is preliminary data.</text>
</comment>
<evidence type="ECO:0000256" key="5">
    <source>
        <dbReference type="PIRSR" id="PIRSR000350-4"/>
    </source>
</evidence>
<feature type="binding site" evidence="4">
    <location>
        <begin position="170"/>
        <end position="177"/>
    </location>
    <ligand>
        <name>NAD(+)</name>
        <dbReference type="ChEBI" id="CHEBI:57540"/>
    </ligand>
</feature>
<feature type="binding site" evidence="4">
    <location>
        <position position="257"/>
    </location>
    <ligand>
        <name>NAD(+)</name>
        <dbReference type="ChEBI" id="CHEBI:57540"/>
    </ligand>
</feature>
<organism evidence="8 9">
    <name type="scientific">Limosilactobacillus pontis</name>
    <dbReference type="NCBI Taxonomy" id="35787"/>
    <lineage>
        <taxon>Bacteria</taxon>
        <taxon>Bacillati</taxon>
        <taxon>Bacillota</taxon>
        <taxon>Bacilli</taxon>
        <taxon>Lactobacillales</taxon>
        <taxon>Lactobacillaceae</taxon>
        <taxon>Limosilactobacillus</taxon>
    </lineage>
</organism>
<evidence type="ECO:0000313" key="9">
    <source>
        <dbReference type="Proteomes" id="UP000239920"/>
    </source>
</evidence>
<evidence type="ECO:0000313" key="8">
    <source>
        <dbReference type="EMBL" id="PMB83108.1"/>
    </source>
</evidence>
<proteinExistence type="inferred from homology"/>
<evidence type="ECO:0000259" key="7">
    <source>
        <dbReference type="Pfam" id="PF07992"/>
    </source>
</evidence>
<evidence type="ECO:0000259" key="6">
    <source>
        <dbReference type="Pfam" id="PF02852"/>
    </source>
</evidence>
<keyword evidence="4" id="KW-0547">Nucleotide-binding</keyword>
<feature type="disulfide bond" description="Redox-active" evidence="5">
    <location>
        <begin position="41"/>
        <end position="46"/>
    </location>
</feature>
<dbReference type="InterPro" id="IPR036188">
    <property type="entry name" value="FAD/NAD-bd_sf"/>
</dbReference>
<dbReference type="EMBL" id="PNFV01000002">
    <property type="protein sequence ID" value="PMB83108.1"/>
    <property type="molecule type" value="Genomic_DNA"/>
</dbReference>
<feature type="binding site" evidence="4">
    <location>
        <position position="111"/>
    </location>
    <ligand>
        <name>FAD</name>
        <dbReference type="ChEBI" id="CHEBI:57692"/>
    </ligand>
</feature>
<dbReference type="SUPFAM" id="SSF55424">
    <property type="entry name" value="FAD/NAD-linked reductases, dimerisation (C-terminal) domain"/>
    <property type="match status" value="1"/>
</dbReference>
<feature type="domain" description="FAD/NAD(P)-binding" evidence="7">
    <location>
        <begin position="4"/>
        <end position="313"/>
    </location>
</feature>